<evidence type="ECO:0000313" key="1">
    <source>
        <dbReference type="EMBL" id="PHX53204.1"/>
    </source>
</evidence>
<dbReference type="EMBL" id="NXIB02000244">
    <property type="protein sequence ID" value="PHX53204.1"/>
    <property type="molecule type" value="Genomic_DNA"/>
</dbReference>
<keyword evidence="2" id="KW-1185">Reference proteome</keyword>
<protein>
    <submittedName>
        <fullName evidence="1">Uncharacterized protein</fullName>
    </submittedName>
</protein>
<gene>
    <name evidence="1" type="ORF">CP500_022755</name>
</gene>
<accession>A0A2G4EUJ9</accession>
<sequence>MFLIAENLTASNFHCIILKSSRPLWIGGTFNLYGFGQFLELIHKFGYKNTTLESRFLASVDLRTGKKQKQKEQNVICQLLKGDILPS</sequence>
<dbReference type="Proteomes" id="UP000226442">
    <property type="component" value="Unassembled WGS sequence"/>
</dbReference>
<evidence type="ECO:0000313" key="2">
    <source>
        <dbReference type="Proteomes" id="UP000226442"/>
    </source>
</evidence>
<dbReference type="AlphaFoldDB" id="A0A2G4EUJ9"/>
<proteinExistence type="predicted"/>
<reference evidence="1" key="1">
    <citation type="submission" date="2017-10" db="EMBL/GenBank/DDBJ databases">
        <title>Draft genome sequence of the planktic cyanobacteria Tychonema bourrellyi isolated from alpine lentic freshwater.</title>
        <authorList>
            <person name="Tett A."/>
            <person name="Armanini F."/>
            <person name="Asnicar F."/>
            <person name="Boscaini A."/>
            <person name="Pasolli E."/>
            <person name="Zolfo M."/>
            <person name="Donati C."/>
            <person name="Salmaso N."/>
            <person name="Segata N."/>
        </authorList>
    </citation>
    <scope>NUCLEOTIDE SEQUENCE</scope>
    <source>
        <strain evidence="1">FEM_GT703</strain>
    </source>
</reference>
<organism evidence="1 2">
    <name type="scientific">Tychonema bourrellyi FEM_GT703</name>
    <dbReference type="NCBI Taxonomy" id="2040638"/>
    <lineage>
        <taxon>Bacteria</taxon>
        <taxon>Bacillati</taxon>
        <taxon>Cyanobacteriota</taxon>
        <taxon>Cyanophyceae</taxon>
        <taxon>Oscillatoriophycideae</taxon>
        <taxon>Oscillatoriales</taxon>
        <taxon>Microcoleaceae</taxon>
        <taxon>Tychonema</taxon>
    </lineage>
</organism>
<name>A0A2G4EUJ9_9CYAN</name>
<comment type="caution">
    <text evidence="1">The sequence shown here is derived from an EMBL/GenBank/DDBJ whole genome shotgun (WGS) entry which is preliminary data.</text>
</comment>